<sequence length="201" mass="22613">MFAWWFVRLDFGCHDLKLKTALEVMVDHRAKSSETFLIASNISLTFYRRADLDEKPSGGHGTSRVCSVVRLRHVGEVSPRGAARPRANVTGRTRVFVLDHFAGFVPNLIWNAFGYRLAENEGPGGESTVLFVALWGYLFAKKKVCVASDASASISIAIKQPFGRRGRRVHREGRFILKRTNRYRGRSVFRSPGARRLFAVA</sequence>
<keyword evidence="2" id="KW-1185">Reference proteome</keyword>
<name>A0A4C1T7I6_EUMVA</name>
<dbReference type="AlphaFoldDB" id="A0A4C1T7I6"/>
<accession>A0A4C1T7I6</accession>
<organism evidence="1 2">
    <name type="scientific">Eumeta variegata</name>
    <name type="common">Bagworm moth</name>
    <name type="synonym">Eumeta japonica</name>
    <dbReference type="NCBI Taxonomy" id="151549"/>
    <lineage>
        <taxon>Eukaryota</taxon>
        <taxon>Metazoa</taxon>
        <taxon>Ecdysozoa</taxon>
        <taxon>Arthropoda</taxon>
        <taxon>Hexapoda</taxon>
        <taxon>Insecta</taxon>
        <taxon>Pterygota</taxon>
        <taxon>Neoptera</taxon>
        <taxon>Endopterygota</taxon>
        <taxon>Lepidoptera</taxon>
        <taxon>Glossata</taxon>
        <taxon>Ditrysia</taxon>
        <taxon>Tineoidea</taxon>
        <taxon>Psychidae</taxon>
        <taxon>Oiketicinae</taxon>
        <taxon>Eumeta</taxon>
    </lineage>
</organism>
<evidence type="ECO:0000313" key="2">
    <source>
        <dbReference type="Proteomes" id="UP000299102"/>
    </source>
</evidence>
<evidence type="ECO:0000313" key="1">
    <source>
        <dbReference type="EMBL" id="GBP09438.1"/>
    </source>
</evidence>
<dbReference type="EMBL" id="BGZK01000036">
    <property type="protein sequence ID" value="GBP09438.1"/>
    <property type="molecule type" value="Genomic_DNA"/>
</dbReference>
<gene>
    <name evidence="1" type="ORF">EVAR_76475_1</name>
</gene>
<reference evidence="1 2" key="1">
    <citation type="journal article" date="2019" name="Commun. Biol.">
        <title>The bagworm genome reveals a unique fibroin gene that provides high tensile strength.</title>
        <authorList>
            <person name="Kono N."/>
            <person name="Nakamura H."/>
            <person name="Ohtoshi R."/>
            <person name="Tomita M."/>
            <person name="Numata K."/>
            <person name="Arakawa K."/>
        </authorList>
    </citation>
    <scope>NUCLEOTIDE SEQUENCE [LARGE SCALE GENOMIC DNA]</scope>
</reference>
<dbReference type="Proteomes" id="UP000299102">
    <property type="component" value="Unassembled WGS sequence"/>
</dbReference>
<proteinExistence type="predicted"/>
<comment type="caution">
    <text evidence="1">The sequence shown here is derived from an EMBL/GenBank/DDBJ whole genome shotgun (WGS) entry which is preliminary data.</text>
</comment>
<protein>
    <submittedName>
        <fullName evidence="1">Uncharacterized protein</fullName>
    </submittedName>
</protein>